<keyword evidence="2" id="KW-1185">Reference proteome</keyword>
<evidence type="ECO:0000313" key="2">
    <source>
        <dbReference type="Proteomes" id="UP000199242"/>
    </source>
</evidence>
<name>A0ABY0QVX4_9FLAO</name>
<dbReference type="Proteomes" id="UP000199242">
    <property type="component" value="Unassembled WGS sequence"/>
</dbReference>
<proteinExistence type="predicted"/>
<reference evidence="1 2" key="1">
    <citation type="submission" date="2016-10" db="EMBL/GenBank/DDBJ databases">
        <authorList>
            <person name="Varghese N."/>
            <person name="Submissions S."/>
        </authorList>
    </citation>
    <scope>NUCLEOTIDE SEQUENCE [LARGE SCALE GENOMIC DNA]</scope>
    <source>
        <strain evidence="1 2">CGMCC 1.10941</strain>
    </source>
</reference>
<accession>A0ABY0QVX4</accession>
<comment type="caution">
    <text evidence="1">The sequence shown here is derived from an EMBL/GenBank/DDBJ whole genome shotgun (WGS) entry which is preliminary data.</text>
</comment>
<gene>
    <name evidence="1" type="ORF">SAMN05216273_11039</name>
</gene>
<organism evidence="1 2">
    <name type="scientific">Chryseobacterium taihuense</name>
    <dbReference type="NCBI Taxonomy" id="1141221"/>
    <lineage>
        <taxon>Bacteria</taxon>
        <taxon>Pseudomonadati</taxon>
        <taxon>Bacteroidota</taxon>
        <taxon>Flavobacteriia</taxon>
        <taxon>Flavobacteriales</taxon>
        <taxon>Weeksellaceae</taxon>
        <taxon>Chryseobacterium group</taxon>
        <taxon>Chryseobacterium</taxon>
    </lineage>
</organism>
<dbReference type="RefSeq" id="WP_089744319.1">
    <property type="nucleotide sequence ID" value="NZ_FNHD01000010.1"/>
</dbReference>
<dbReference type="EMBL" id="FNHD01000010">
    <property type="protein sequence ID" value="SDL99086.1"/>
    <property type="molecule type" value="Genomic_DNA"/>
</dbReference>
<protein>
    <submittedName>
        <fullName evidence="1">Uncharacterized protein</fullName>
    </submittedName>
</protein>
<evidence type="ECO:0000313" key="1">
    <source>
        <dbReference type="EMBL" id="SDL99086.1"/>
    </source>
</evidence>
<sequence>MYNDESFEFTSRGMMRESDIYSGKYKMMNDTIDFKYENKIPVAGSKAVIRDGFLYYLNGKYPETLNIKLNQLKTKNDEQ</sequence>